<dbReference type="RefSeq" id="WP_129032990.1">
    <property type="nucleotide sequence ID" value="NZ_CP059603.1"/>
</dbReference>
<evidence type="ECO:0000313" key="2">
    <source>
        <dbReference type="Proteomes" id="UP000290602"/>
    </source>
</evidence>
<dbReference type="AlphaFoldDB" id="A0A4Q0VIU9"/>
<protein>
    <submittedName>
        <fullName evidence="1">Uncharacterized protein</fullName>
    </submittedName>
</protein>
<accession>A0A4Q0VIU9</accession>
<sequence length="71" mass="7351">MRWAYFFVILGAAVLTVALTVNGVATTSHRGAALASSPRQPINLKVALGLYLVMIIILVGGVGALCVLAAR</sequence>
<reference evidence="1 2" key="1">
    <citation type="submission" date="2018-08" db="EMBL/GenBank/DDBJ databases">
        <title>Lactobacillus suantsai sp. nov., isolated from traditional fermented suan-tsai in Taiwan.</title>
        <authorList>
            <person name="Huang C.-H."/>
        </authorList>
    </citation>
    <scope>NUCLEOTIDE SEQUENCE [LARGE SCALE GENOMIC DNA]</scope>
    <source>
        <strain evidence="1 2">BCRC 12945</strain>
    </source>
</reference>
<gene>
    <name evidence="1" type="ORF">DXH47_08945</name>
</gene>
<evidence type="ECO:0000313" key="1">
    <source>
        <dbReference type="EMBL" id="RXI77548.1"/>
    </source>
</evidence>
<organism evidence="1 2">
    <name type="scientific">Levilactobacillus suantsaii</name>
    <dbReference type="NCBI Taxonomy" id="2292255"/>
    <lineage>
        <taxon>Bacteria</taxon>
        <taxon>Bacillati</taxon>
        <taxon>Bacillota</taxon>
        <taxon>Bacilli</taxon>
        <taxon>Lactobacillales</taxon>
        <taxon>Lactobacillaceae</taxon>
        <taxon>Levilactobacillus</taxon>
    </lineage>
</organism>
<keyword evidence="2" id="KW-1185">Reference proteome</keyword>
<dbReference type="EMBL" id="QXIL01000020">
    <property type="protein sequence ID" value="RXI77548.1"/>
    <property type="molecule type" value="Genomic_DNA"/>
</dbReference>
<dbReference type="Proteomes" id="UP000290602">
    <property type="component" value="Unassembled WGS sequence"/>
</dbReference>
<comment type="caution">
    <text evidence="1">The sequence shown here is derived from an EMBL/GenBank/DDBJ whole genome shotgun (WGS) entry which is preliminary data.</text>
</comment>
<name>A0A4Q0VIU9_9LACO</name>
<proteinExistence type="predicted"/>